<reference evidence="5" key="1">
    <citation type="submission" date="2016-06" db="EMBL/GenBank/DDBJ databases">
        <authorList>
            <person name="Varghese N."/>
        </authorList>
    </citation>
    <scope>NUCLEOTIDE SEQUENCE [LARGE SCALE GENOMIC DNA]</scope>
    <source>
        <strain evidence="5">DSM 43171</strain>
    </source>
</reference>
<feature type="compositionally biased region" description="Polar residues" evidence="1">
    <location>
        <begin position="37"/>
        <end position="50"/>
    </location>
</feature>
<evidence type="ECO:0000313" key="4">
    <source>
        <dbReference type="EMBL" id="SCG62826.1"/>
    </source>
</evidence>
<evidence type="ECO:0000259" key="2">
    <source>
        <dbReference type="PROSITE" id="PS50943"/>
    </source>
</evidence>
<dbReference type="SMART" id="SM00530">
    <property type="entry name" value="HTH_XRE"/>
    <property type="match status" value="1"/>
</dbReference>
<dbReference type="AlphaFoldDB" id="A0A1C5IYH1"/>
<evidence type="ECO:0000259" key="3">
    <source>
        <dbReference type="PROSITE" id="PS51186"/>
    </source>
</evidence>
<feature type="region of interest" description="Disordered" evidence="1">
    <location>
        <begin position="32"/>
        <end position="53"/>
    </location>
</feature>
<dbReference type="Gene3D" id="3.40.630.30">
    <property type="match status" value="1"/>
</dbReference>
<organism evidence="4 5">
    <name type="scientific">Micromonospora halophytica</name>
    <dbReference type="NCBI Taxonomy" id="47864"/>
    <lineage>
        <taxon>Bacteria</taxon>
        <taxon>Bacillati</taxon>
        <taxon>Actinomycetota</taxon>
        <taxon>Actinomycetes</taxon>
        <taxon>Micromonosporales</taxon>
        <taxon>Micromonosporaceae</taxon>
        <taxon>Micromonospora</taxon>
    </lineage>
</organism>
<dbReference type="Proteomes" id="UP000199408">
    <property type="component" value="Unassembled WGS sequence"/>
</dbReference>
<feature type="compositionally biased region" description="Basic and acidic residues" evidence="1">
    <location>
        <begin position="91"/>
        <end position="127"/>
    </location>
</feature>
<name>A0A1C5IYH1_9ACTN</name>
<protein>
    <submittedName>
        <fullName evidence="4">Acetyltransferase (GNAT) family protein</fullName>
    </submittedName>
</protein>
<dbReference type="Pfam" id="PF00583">
    <property type="entry name" value="Acetyltransf_1"/>
    <property type="match status" value="1"/>
</dbReference>
<evidence type="ECO:0000313" key="5">
    <source>
        <dbReference type="Proteomes" id="UP000199408"/>
    </source>
</evidence>
<dbReference type="GO" id="GO:0003677">
    <property type="term" value="F:DNA binding"/>
    <property type="evidence" value="ECO:0007669"/>
    <property type="project" value="InterPro"/>
</dbReference>
<feature type="domain" description="N-acetyltransferase" evidence="3">
    <location>
        <begin position="158"/>
        <end position="337"/>
    </location>
</feature>
<dbReference type="Gene3D" id="1.10.260.40">
    <property type="entry name" value="lambda repressor-like DNA-binding domains"/>
    <property type="match status" value="1"/>
</dbReference>
<feature type="region of interest" description="Disordered" evidence="1">
    <location>
        <begin position="327"/>
        <end position="372"/>
    </location>
</feature>
<keyword evidence="4" id="KW-0808">Transferase</keyword>
<dbReference type="SUPFAM" id="SSF55729">
    <property type="entry name" value="Acyl-CoA N-acyltransferases (Nat)"/>
    <property type="match status" value="1"/>
</dbReference>
<gene>
    <name evidence="4" type="ORF">GA0070560_117121</name>
</gene>
<keyword evidence="5" id="KW-1185">Reference proteome</keyword>
<dbReference type="PROSITE" id="PS50943">
    <property type="entry name" value="HTH_CROC1"/>
    <property type="match status" value="1"/>
</dbReference>
<dbReference type="EMBL" id="FMDN01000017">
    <property type="protein sequence ID" value="SCG62826.1"/>
    <property type="molecule type" value="Genomic_DNA"/>
</dbReference>
<proteinExistence type="predicted"/>
<evidence type="ECO:0000256" key="1">
    <source>
        <dbReference type="SAM" id="MobiDB-lite"/>
    </source>
</evidence>
<dbReference type="PROSITE" id="PS51186">
    <property type="entry name" value="GNAT"/>
    <property type="match status" value="1"/>
</dbReference>
<dbReference type="InterPro" id="IPR000182">
    <property type="entry name" value="GNAT_dom"/>
</dbReference>
<dbReference type="SUPFAM" id="SSF47413">
    <property type="entry name" value="lambda repressor-like DNA-binding domains"/>
    <property type="match status" value="1"/>
</dbReference>
<dbReference type="CDD" id="cd00093">
    <property type="entry name" value="HTH_XRE"/>
    <property type="match status" value="1"/>
</dbReference>
<dbReference type="CDD" id="cd04301">
    <property type="entry name" value="NAT_SF"/>
    <property type="match status" value="1"/>
</dbReference>
<sequence>MVAVLSPSAPVDLGATLRALRRAADLSQRELAARSGVPQSTIGRLESGQTDDPGFRTVERLVRAVSGRLAIWLPGTEHAAEGTAGPGPGCRHGEAGDPHGEAGRPHGEAGDPHGEGRSAGEDSDRWAGSDGGPETCFLPAVPHEGLRDAADRNCPPHLDAREVREPRDWPGAWWAPWFNLPPAQWPLPLPAITYHRDRERRDQRRRSERVRRECVVRRVEDSRAPTGWRFVAELPDGELVGELRAYERTPHLAYGDDESVWPRELVLDGVLVAPEHRGLGIGRRLVQALLHRMDERGIRLVSGVAEWPGVRLLAGCGFEVTHRTPVMRHVRPSAQRPGRLGQRPGSLGQGAERLGHPPRSPVTRADRVGDGP</sequence>
<feature type="region of interest" description="Disordered" evidence="1">
    <location>
        <begin position="76"/>
        <end position="140"/>
    </location>
</feature>
<dbReference type="InterPro" id="IPR010982">
    <property type="entry name" value="Lambda_DNA-bd_dom_sf"/>
</dbReference>
<dbReference type="InterPro" id="IPR016181">
    <property type="entry name" value="Acyl_CoA_acyltransferase"/>
</dbReference>
<feature type="domain" description="HTH cro/C1-type" evidence="2">
    <location>
        <begin position="17"/>
        <end position="64"/>
    </location>
</feature>
<dbReference type="GO" id="GO:0016747">
    <property type="term" value="F:acyltransferase activity, transferring groups other than amino-acyl groups"/>
    <property type="evidence" value="ECO:0007669"/>
    <property type="project" value="InterPro"/>
</dbReference>
<accession>A0A1C5IYH1</accession>
<dbReference type="InterPro" id="IPR001387">
    <property type="entry name" value="Cro/C1-type_HTH"/>
</dbReference>
<dbReference type="Pfam" id="PF13560">
    <property type="entry name" value="HTH_31"/>
    <property type="match status" value="1"/>
</dbReference>